<proteinExistence type="predicted"/>
<evidence type="ECO:0000313" key="1">
    <source>
        <dbReference type="EMBL" id="SEN27195.1"/>
    </source>
</evidence>
<reference evidence="1 2" key="1">
    <citation type="submission" date="2016-10" db="EMBL/GenBank/DDBJ databases">
        <authorList>
            <person name="de Groot N.N."/>
        </authorList>
    </citation>
    <scope>NUCLEOTIDE SEQUENCE [LARGE SCALE GENOMIC DNA]</scope>
    <source>
        <strain evidence="1 2">DSM 21039</strain>
    </source>
</reference>
<dbReference type="STRING" id="573321.SAMN04488505_109117"/>
<dbReference type="AlphaFoldDB" id="A0A1H8F6A8"/>
<dbReference type="EMBL" id="FOBB01000009">
    <property type="protein sequence ID" value="SEN27195.1"/>
    <property type="molecule type" value="Genomic_DNA"/>
</dbReference>
<dbReference type="Proteomes" id="UP000198984">
    <property type="component" value="Unassembled WGS sequence"/>
</dbReference>
<sequence length="71" mass="7771">MKLVSGSFAGRTAATLTNYDVLNRLKGMNALHNLNTAASTWTPSLLDDVKEDVSYDADDNILSYLHPLTTK</sequence>
<dbReference type="RefSeq" id="WP_089919224.1">
    <property type="nucleotide sequence ID" value="NZ_FOBB01000009.1"/>
</dbReference>
<name>A0A1H8F6A8_9BACT</name>
<evidence type="ECO:0000313" key="2">
    <source>
        <dbReference type="Proteomes" id="UP000198984"/>
    </source>
</evidence>
<protein>
    <submittedName>
        <fullName evidence="1">Uncharacterized protein</fullName>
    </submittedName>
</protein>
<gene>
    <name evidence="1" type="ORF">SAMN04488505_109117</name>
</gene>
<organism evidence="1 2">
    <name type="scientific">Chitinophaga rupis</name>
    <dbReference type="NCBI Taxonomy" id="573321"/>
    <lineage>
        <taxon>Bacteria</taxon>
        <taxon>Pseudomonadati</taxon>
        <taxon>Bacteroidota</taxon>
        <taxon>Chitinophagia</taxon>
        <taxon>Chitinophagales</taxon>
        <taxon>Chitinophagaceae</taxon>
        <taxon>Chitinophaga</taxon>
    </lineage>
</organism>
<keyword evidence="2" id="KW-1185">Reference proteome</keyword>
<accession>A0A1H8F6A8</accession>